<evidence type="ECO:0000313" key="5">
    <source>
        <dbReference type="Proteomes" id="UP000179243"/>
    </source>
</evidence>
<name>A0A1F7FA74_UNCRA</name>
<gene>
    <name evidence="4" type="ORF">A2519_15520</name>
</gene>
<protein>
    <recommendedName>
        <fullName evidence="3">Polysaccharide export protein N-terminal domain-containing protein</fullName>
    </recommendedName>
</protein>
<proteinExistence type="predicted"/>
<evidence type="ECO:0000256" key="1">
    <source>
        <dbReference type="ARBA" id="ARBA00022729"/>
    </source>
</evidence>
<reference evidence="4 5" key="1">
    <citation type="journal article" date="2016" name="Nat. Commun.">
        <title>Thousands of microbial genomes shed light on interconnected biogeochemical processes in an aquifer system.</title>
        <authorList>
            <person name="Anantharaman K."/>
            <person name="Brown C.T."/>
            <person name="Hug L.A."/>
            <person name="Sharon I."/>
            <person name="Castelle C.J."/>
            <person name="Probst A.J."/>
            <person name="Thomas B.C."/>
            <person name="Singh A."/>
            <person name="Wilkins M.J."/>
            <person name="Karaoz U."/>
            <person name="Brodie E.L."/>
            <person name="Williams K.H."/>
            <person name="Hubbard S.S."/>
            <person name="Banfield J.F."/>
        </authorList>
    </citation>
    <scope>NUCLEOTIDE SEQUENCE [LARGE SCALE GENOMIC DNA]</scope>
</reference>
<dbReference type="EMBL" id="MFYX01000090">
    <property type="protein sequence ID" value="OGK03417.1"/>
    <property type="molecule type" value="Genomic_DNA"/>
</dbReference>
<evidence type="ECO:0000256" key="2">
    <source>
        <dbReference type="SAM" id="SignalP"/>
    </source>
</evidence>
<dbReference type="InterPro" id="IPR003715">
    <property type="entry name" value="Poly_export_N"/>
</dbReference>
<accession>A0A1F7FA74</accession>
<feature type="signal peptide" evidence="2">
    <location>
        <begin position="1"/>
        <end position="20"/>
    </location>
</feature>
<sequence length="241" mass="27270">MKRLIFPAFLFLLLACGCMPKGIQYNHPDFETITKKTAFDKTYIIGMDDVLNVIIYEKWPYARDAYEKKVVVRDEGTIIVLPIGKLKIEGLTIKEAEEEIINGLKTYLKKPFCEIEIIEYNSKKVCVLGNLERAVVFGLKPGQRLVETVALAGGNAEKRYLGPVKLVRKEKGEVRVFDINMRRIVIDGRLDEDVLLADGDILFVQESKLTEAKRIIDLLTLWVPAYFAGRTLTSDIGITGN</sequence>
<feature type="chain" id="PRO_5009528535" description="Polysaccharide export protein N-terminal domain-containing protein" evidence="2">
    <location>
        <begin position="21"/>
        <end position="241"/>
    </location>
</feature>
<dbReference type="PANTHER" id="PTHR33619:SF3">
    <property type="entry name" value="POLYSACCHARIDE EXPORT PROTEIN GFCE-RELATED"/>
    <property type="match status" value="1"/>
</dbReference>
<dbReference type="Gene3D" id="3.10.560.10">
    <property type="entry name" value="Outer membrane lipoprotein wza domain like"/>
    <property type="match status" value="1"/>
</dbReference>
<organism evidence="4 5">
    <name type="scientific">Candidatus Raymondbacteria bacterium RIFOXYD12_FULL_49_13</name>
    <dbReference type="NCBI Taxonomy" id="1817890"/>
    <lineage>
        <taxon>Bacteria</taxon>
        <taxon>Raymondiibacteriota</taxon>
    </lineage>
</organism>
<dbReference type="Proteomes" id="UP000179243">
    <property type="component" value="Unassembled WGS sequence"/>
</dbReference>
<evidence type="ECO:0000259" key="3">
    <source>
        <dbReference type="Pfam" id="PF02563"/>
    </source>
</evidence>
<comment type="caution">
    <text evidence="4">The sequence shown here is derived from an EMBL/GenBank/DDBJ whole genome shotgun (WGS) entry which is preliminary data.</text>
</comment>
<dbReference type="Gene3D" id="3.30.1950.10">
    <property type="entry name" value="wza like domain"/>
    <property type="match status" value="1"/>
</dbReference>
<dbReference type="InterPro" id="IPR049712">
    <property type="entry name" value="Poly_export"/>
</dbReference>
<evidence type="ECO:0000313" key="4">
    <source>
        <dbReference type="EMBL" id="OGK03417.1"/>
    </source>
</evidence>
<dbReference type="AlphaFoldDB" id="A0A1F7FA74"/>
<dbReference type="GO" id="GO:0015159">
    <property type="term" value="F:polysaccharide transmembrane transporter activity"/>
    <property type="evidence" value="ECO:0007669"/>
    <property type="project" value="InterPro"/>
</dbReference>
<dbReference type="Pfam" id="PF02563">
    <property type="entry name" value="Poly_export"/>
    <property type="match status" value="1"/>
</dbReference>
<dbReference type="PANTHER" id="PTHR33619">
    <property type="entry name" value="POLYSACCHARIDE EXPORT PROTEIN GFCE-RELATED"/>
    <property type="match status" value="1"/>
</dbReference>
<keyword evidence="1 2" id="KW-0732">Signal</keyword>
<dbReference type="PROSITE" id="PS51257">
    <property type="entry name" value="PROKAR_LIPOPROTEIN"/>
    <property type="match status" value="1"/>
</dbReference>
<feature type="domain" description="Polysaccharide export protein N-terminal" evidence="3">
    <location>
        <begin position="40"/>
        <end position="117"/>
    </location>
</feature>